<dbReference type="AlphaFoldDB" id="A8P457"/>
<dbReference type="OrthoDB" id="2130169at2759"/>
<dbReference type="GO" id="GO:0004029">
    <property type="term" value="F:aldehyde dehydrogenase (NAD+) activity"/>
    <property type="evidence" value="ECO:0007669"/>
    <property type="project" value="TreeGrafter"/>
</dbReference>
<dbReference type="FunCoup" id="A8P457">
    <property type="interactions" value="21"/>
</dbReference>
<dbReference type="PANTHER" id="PTHR48079:SF6">
    <property type="entry name" value="NAD(P)-BINDING DOMAIN-CONTAINING PROTEIN-RELATED"/>
    <property type="match status" value="1"/>
</dbReference>
<reference evidence="2 3" key="1">
    <citation type="journal article" date="2010" name="Proc. Natl. Acad. Sci. U.S.A.">
        <title>Insights into evolution of multicellular fungi from the assembled chromosomes of the mushroom Coprinopsis cinerea (Coprinus cinereus).</title>
        <authorList>
            <person name="Stajich J.E."/>
            <person name="Wilke S.K."/>
            <person name="Ahren D."/>
            <person name="Au C.H."/>
            <person name="Birren B.W."/>
            <person name="Borodovsky M."/>
            <person name="Burns C."/>
            <person name="Canback B."/>
            <person name="Casselton L.A."/>
            <person name="Cheng C.K."/>
            <person name="Deng J."/>
            <person name="Dietrich F.S."/>
            <person name="Fargo D.C."/>
            <person name="Farman M.L."/>
            <person name="Gathman A.C."/>
            <person name="Goldberg J."/>
            <person name="Guigo R."/>
            <person name="Hoegger P.J."/>
            <person name="Hooker J.B."/>
            <person name="Huggins A."/>
            <person name="James T.Y."/>
            <person name="Kamada T."/>
            <person name="Kilaru S."/>
            <person name="Kodira C."/>
            <person name="Kues U."/>
            <person name="Kupfer D."/>
            <person name="Kwan H.S."/>
            <person name="Lomsadze A."/>
            <person name="Li W."/>
            <person name="Lilly W.W."/>
            <person name="Ma L.J."/>
            <person name="Mackey A.J."/>
            <person name="Manning G."/>
            <person name="Martin F."/>
            <person name="Muraguchi H."/>
            <person name="Natvig D.O."/>
            <person name="Palmerini H."/>
            <person name="Ramesh M.A."/>
            <person name="Rehmeyer C.J."/>
            <person name="Roe B.A."/>
            <person name="Shenoy N."/>
            <person name="Stanke M."/>
            <person name="Ter-Hovhannisyan V."/>
            <person name="Tunlid A."/>
            <person name="Velagapudi R."/>
            <person name="Vision T.J."/>
            <person name="Zeng Q."/>
            <person name="Zolan M.E."/>
            <person name="Pukkila P.J."/>
        </authorList>
    </citation>
    <scope>NUCLEOTIDE SEQUENCE [LARGE SCALE GENOMIC DNA]</scope>
    <source>
        <strain evidence="3">Okayama-7 / 130 / ATCC MYA-4618 / FGSC 9003</strain>
    </source>
</reference>
<protein>
    <recommendedName>
        <fullName evidence="1">NAD-dependent epimerase/dehydratase domain-containing protein</fullName>
    </recommendedName>
</protein>
<evidence type="ECO:0000313" key="2">
    <source>
        <dbReference type="EMBL" id="EAU83195.2"/>
    </source>
</evidence>
<organism evidence="2 3">
    <name type="scientific">Coprinopsis cinerea (strain Okayama-7 / 130 / ATCC MYA-4618 / FGSC 9003)</name>
    <name type="common">Inky cap fungus</name>
    <name type="synonym">Hormographiella aspergillata</name>
    <dbReference type="NCBI Taxonomy" id="240176"/>
    <lineage>
        <taxon>Eukaryota</taxon>
        <taxon>Fungi</taxon>
        <taxon>Dikarya</taxon>
        <taxon>Basidiomycota</taxon>
        <taxon>Agaricomycotina</taxon>
        <taxon>Agaricomycetes</taxon>
        <taxon>Agaricomycetidae</taxon>
        <taxon>Agaricales</taxon>
        <taxon>Agaricineae</taxon>
        <taxon>Psathyrellaceae</taxon>
        <taxon>Coprinopsis</taxon>
    </lineage>
</organism>
<dbReference type="PANTHER" id="PTHR48079">
    <property type="entry name" value="PROTEIN YEEZ"/>
    <property type="match status" value="1"/>
</dbReference>
<dbReference type="InParanoid" id="A8P457"/>
<dbReference type="InterPro" id="IPR001509">
    <property type="entry name" value="Epimerase_deHydtase"/>
</dbReference>
<dbReference type="RefSeq" id="XP_001838686.2">
    <property type="nucleotide sequence ID" value="XM_001838634.2"/>
</dbReference>
<evidence type="ECO:0000259" key="1">
    <source>
        <dbReference type="Pfam" id="PF01370"/>
    </source>
</evidence>
<dbReference type="GeneID" id="6015279"/>
<dbReference type="VEuPathDB" id="FungiDB:CC1G_07877"/>
<dbReference type="InterPro" id="IPR036291">
    <property type="entry name" value="NAD(P)-bd_dom_sf"/>
</dbReference>
<proteinExistence type="predicted"/>
<dbReference type="STRING" id="240176.A8P457"/>
<gene>
    <name evidence="2" type="ORF">CC1G_07877</name>
</gene>
<dbReference type="HOGENOM" id="CLU_007383_12_1_1"/>
<name>A8P457_COPC7</name>
<dbReference type="GO" id="GO:0005737">
    <property type="term" value="C:cytoplasm"/>
    <property type="evidence" value="ECO:0007669"/>
    <property type="project" value="TreeGrafter"/>
</dbReference>
<dbReference type="SUPFAM" id="SSF51735">
    <property type="entry name" value="NAD(P)-binding Rossmann-fold domains"/>
    <property type="match status" value="1"/>
</dbReference>
<evidence type="ECO:0000313" key="3">
    <source>
        <dbReference type="Proteomes" id="UP000001861"/>
    </source>
</evidence>
<dbReference type="EMBL" id="AACS02000004">
    <property type="protein sequence ID" value="EAU83195.2"/>
    <property type="molecule type" value="Genomic_DNA"/>
</dbReference>
<accession>A8P457</accession>
<comment type="caution">
    <text evidence="2">The sequence shown here is derived from an EMBL/GenBank/DDBJ whole genome shotgun (WGS) entry which is preliminary data.</text>
</comment>
<dbReference type="OMA" id="HPEANNF"/>
<feature type="domain" description="NAD-dependent epimerase/dehydratase" evidence="1">
    <location>
        <begin position="6"/>
        <end position="77"/>
    </location>
</feature>
<dbReference type="KEGG" id="cci:CC1G_07877"/>
<keyword evidence="3" id="KW-1185">Reference proteome</keyword>
<sequence>MTVTKIFVTGGRGYIGGTVVDRLLEHPDFKSFEITVLTQSMDAAEALHKLGLKTIIGDYSKLDLLTKATSETDMSMQCADNYPAAKAILDGMKQRFESTNTAPILIHTSGTGFTLQMVNGMHSNLDKVVSDLDSDTIEAIPEDVWHRNVDIPIVKADEEGYVRAYLVAPSLVFGVPSGKLAQLGVQYLKSGANPSLFKASIARKRPGYVGGGENVWSAVSVDDLADLYMLIFNAARTSPDKIGHGRDGFYIAETCDYRPKEIMRTVGEVLAKLGLVEDAEPNSFTESEVEEHIGSFLGSVIAGNCKAKGERSRALGWAPLHDKEALLKSVADELHLYLKENNIPHS</sequence>
<dbReference type="InterPro" id="IPR051783">
    <property type="entry name" value="NAD(P)-dependent_oxidoreduct"/>
</dbReference>
<dbReference type="Pfam" id="PF01370">
    <property type="entry name" value="Epimerase"/>
    <property type="match status" value="1"/>
</dbReference>
<dbReference type="Gene3D" id="3.40.50.720">
    <property type="entry name" value="NAD(P)-binding Rossmann-like Domain"/>
    <property type="match status" value="1"/>
</dbReference>
<dbReference type="eggNOG" id="KOG1502">
    <property type="taxonomic scope" value="Eukaryota"/>
</dbReference>
<dbReference type="Proteomes" id="UP000001861">
    <property type="component" value="Unassembled WGS sequence"/>
</dbReference>